<evidence type="ECO:0000256" key="1">
    <source>
        <dbReference type="SAM" id="Coils"/>
    </source>
</evidence>
<dbReference type="AlphaFoldDB" id="A0A8J1UCI4"/>
<keyword evidence="3" id="KW-0732">Signal</keyword>
<evidence type="ECO:0000256" key="3">
    <source>
        <dbReference type="SAM" id="SignalP"/>
    </source>
</evidence>
<dbReference type="EMBL" id="CAIIXF020000006">
    <property type="protein sequence ID" value="CAH1785545.1"/>
    <property type="molecule type" value="Genomic_DNA"/>
</dbReference>
<organism evidence="4 5">
    <name type="scientific">Owenia fusiformis</name>
    <name type="common">Polychaete worm</name>
    <dbReference type="NCBI Taxonomy" id="6347"/>
    <lineage>
        <taxon>Eukaryota</taxon>
        <taxon>Metazoa</taxon>
        <taxon>Spiralia</taxon>
        <taxon>Lophotrochozoa</taxon>
        <taxon>Annelida</taxon>
        <taxon>Polychaeta</taxon>
        <taxon>Sedentaria</taxon>
        <taxon>Canalipalpata</taxon>
        <taxon>Sabellida</taxon>
        <taxon>Oweniida</taxon>
        <taxon>Oweniidae</taxon>
        <taxon>Owenia</taxon>
    </lineage>
</organism>
<protein>
    <submittedName>
        <fullName evidence="4">Uncharacterized protein</fullName>
    </submittedName>
</protein>
<proteinExistence type="predicted"/>
<keyword evidence="5" id="KW-1185">Reference proteome</keyword>
<feature type="region of interest" description="Disordered" evidence="2">
    <location>
        <begin position="181"/>
        <end position="209"/>
    </location>
</feature>
<feature type="coiled-coil region" evidence="1">
    <location>
        <begin position="123"/>
        <end position="150"/>
    </location>
</feature>
<feature type="chain" id="PRO_5043434071" evidence="3">
    <location>
        <begin position="25"/>
        <end position="209"/>
    </location>
</feature>
<dbReference type="Proteomes" id="UP000749559">
    <property type="component" value="Unassembled WGS sequence"/>
</dbReference>
<feature type="signal peptide" evidence="3">
    <location>
        <begin position="1"/>
        <end position="24"/>
    </location>
</feature>
<name>A0A8J1UCI4_OWEFU</name>
<evidence type="ECO:0000313" key="4">
    <source>
        <dbReference type="EMBL" id="CAH1785545.1"/>
    </source>
</evidence>
<evidence type="ECO:0000313" key="5">
    <source>
        <dbReference type="Proteomes" id="UP000749559"/>
    </source>
</evidence>
<reference evidence="4" key="1">
    <citation type="submission" date="2022-03" db="EMBL/GenBank/DDBJ databases">
        <authorList>
            <person name="Martin C."/>
        </authorList>
    </citation>
    <scope>NUCLEOTIDE SEQUENCE</scope>
</reference>
<gene>
    <name evidence="4" type="ORF">OFUS_LOCUS11585</name>
</gene>
<comment type="caution">
    <text evidence="4">The sequence shown here is derived from an EMBL/GenBank/DDBJ whole genome shotgun (WGS) entry which is preliminary data.</text>
</comment>
<feature type="compositionally biased region" description="Basic and acidic residues" evidence="2">
    <location>
        <begin position="187"/>
        <end position="196"/>
    </location>
</feature>
<dbReference type="OrthoDB" id="6328370at2759"/>
<accession>A0A8J1UCI4</accession>
<keyword evidence="1" id="KW-0175">Coiled coil</keyword>
<sequence>MCMQDRCTLTAVLGIVLAVGLCSADKDIYVKKAQQLLETRNNLLHIKDLVGALDGELERIQKKTCAIGGGLSHHCALQGLNDKMQVYDWLKSGLSPGRRRRSIADLFASSDQHVEMKRAIETLKNKRSALNILRRLLEDLDEDLMLEQKRNCLFNLGGHCATEKAASVADQWHYLNSAISPGRKRRDTKEPARSSEKSLLSEIAEGLQH</sequence>
<evidence type="ECO:0000256" key="2">
    <source>
        <dbReference type="SAM" id="MobiDB-lite"/>
    </source>
</evidence>